<protein>
    <submittedName>
        <fullName evidence="1">Uncharacterized protein</fullName>
    </submittedName>
</protein>
<organism evidence="1 2">
    <name type="scientific">Cocos nucifera</name>
    <name type="common">Coconut palm</name>
    <dbReference type="NCBI Taxonomy" id="13894"/>
    <lineage>
        <taxon>Eukaryota</taxon>
        <taxon>Viridiplantae</taxon>
        <taxon>Streptophyta</taxon>
        <taxon>Embryophyta</taxon>
        <taxon>Tracheophyta</taxon>
        <taxon>Spermatophyta</taxon>
        <taxon>Magnoliopsida</taxon>
        <taxon>Liliopsida</taxon>
        <taxon>Arecaceae</taxon>
        <taxon>Arecoideae</taxon>
        <taxon>Cocoseae</taxon>
        <taxon>Attaleinae</taxon>
        <taxon>Cocos</taxon>
    </lineage>
</organism>
<dbReference type="Proteomes" id="UP000797356">
    <property type="component" value="Chromosome 6"/>
</dbReference>
<gene>
    <name evidence="1" type="ORF">COCNU_06G011210</name>
</gene>
<sequence>MAGCGGGVRRRGKRCRADRCNVSARSESGDGWQQQRWSRRWLKGRCYEGGFGGVEPPALYRKWGRTGLGKGK</sequence>
<evidence type="ECO:0000313" key="1">
    <source>
        <dbReference type="EMBL" id="KAG1347292.1"/>
    </source>
</evidence>
<keyword evidence="2" id="KW-1185">Reference proteome</keyword>
<dbReference type="AlphaFoldDB" id="A0A8K0ICE1"/>
<comment type="caution">
    <text evidence="1">The sequence shown here is derived from an EMBL/GenBank/DDBJ whole genome shotgun (WGS) entry which is preliminary data.</text>
</comment>
<dbReference type="EMBL" id="CM017877">
    <property type="protein sequence ID" value="KAG1347292.1"/>
    <property type="molecule type" value="Genomic_DNA"/>
</dbReference>
<reference evidence="1" key="1">
    <citation type="journal article" date="2017" name="Gigascience">
        <title>The genome draft of coconut (Cocos nucifera).</title>
        <authorList>
            <person name="Xiao Y."/>
            <person name="Xu P."/>
            <person name="Fan H."/>
            <person name="Baudouin L."/>
            <person name="Xia W."/>
            <person name="Bocs S."/>
            <person name="Xu J."/>
            <person name="Li Q."/>
            <person name="Guo A."/>
            <person name="Zhou L."/>
            <person name="Li J."/>
            <person name="Wu Y."/>
            <person name="Ma Z."/>
            <person name="Armero A."/>
            <person name="Issali A.E."/>
            <person name="Liu N."/>
            <person name="Peng M."/>
            <person name="Yang Y."/>
        </authorList>
    </citation>
    <scope>NUCLEOTIDE SEQUENCE</scope>
    <source>
        <tissue evidence="1">Spear leaf of Hainan Tall coconut</tissue>
    </source>
</reference>
<reference evidence="1" key="2">
    <citation type="submission" date="2019-07" db="EMBL/GenBank/DDBJ databases">
        <authorList>
            <person name="Yang Y."/>
            <person name="Bocs S."/>
            <person name="Baudouin L."/>
        </authorList>
    </citation>
    <scope>NUCLEOTIDE SEQUENCE</scope>
    <source>
        <tissue evidence="1">Spear leaf of Hainan Tall coconut</tissue>
    </source>
</reference>
<evidence type="ECO:0000313" key="2">
    <source>
        <dbReference type="Proteomes" id="UP000797356"/>
    </source>
</evidence>
<accession>A0A8K0ICE1</accession>
<proteinExistence type="predicted"/>
<name>A0A8K0ICE1_COCNU</name>